<evidence type="ECO:0000256" key="2">
    <source>
        <dbReference type="ARBA" id="ARBA00022454"/>
    </source>
</evidence>
<name>A0A7S9PST0_EPIFF</name>
<evidence type="ECO:0000256" key="3">
    <source>
        <dbReference type="ARBA" id="ARBA00022895"/>
    </source>
</evidence>
<dbReference type="Proteomes" id="UP000594364">
    <property type="component" value="Chromosome 1"/>
</dbReference>
<dbReference type="InterPro" id="IPR012340">
    <property type="entry name" value="NA-bd_OB-fold"/>
</dbReference>
<dbReference type="CDD" id="cd03524">
    <property type="entry name" value="RPA2_OBF_family"/>
    <property type="match status" value="1"/>
</dbReference>
<evidence type="ECO:0000313" key="6">
    <source>
        <dbReference type="EMBL" id="QPG94397.1"/>
    </source>
</evidence>
<feature type="region of interest" description="Disordered" evidence="4">
    <location>
        <begin position="204"/>
        <end position="254"/>
    </location>
</feature>
<comment type="subcellular location">
    <subcellularLocation>
        <location evidence="1">Chromosome</location>
        <location evidence="1">Telomere</location>
    </subcellularLocation>
</comment>
<accession>A0A7S9PST0</accession>
<evidence type="ECO:0000256" key="1">
    <source>
        <dbReference type="ARBA" id="ARBA00004574"/>
    </source>
</evidence>
<dbReference type="SUPFAM" id="SSF50249">
    <property type="entry name" value="Nucleic acid-binding proteins"/>
    <property type="match status" value="1"/>
</dbReference>
<dbReference type="Pfam" id="PF10451">
    <property type="entry name" value="Stn1"/>
    <property type="match status" value="2"/>
</dbReference>
<keyword evidence="7" id="KW-1185">Reference proteome</keyword>
<dbReference type="InterPro" id="IPR018856">
    <property type="entry name" value="Stn1_N"/>
</dbReference>
<feature type="domain" description="CST complex subunit Stn1 N-terminal" evidence="5">
    <location>
        <begin position="130"/>
        <end position="221"/>
    </location>
</feature>
<evidence type="ECO:0000313" key="7">
    <source>
        <dbReference type="Proteomes" id="UP000594364"/>
    </source>
</evidence>
<gene>
    <name evidence="6" type="ORF">C2857_005899</name>
</gene>
<dbReference type="GO" id="GO:0000781">
    <property type="term" value="C:chromosome, telomeric region"/>
    <property type="evidence" value="ECO:0007669"/>
    <property type="project" value="UniProtKB-SubCell"/>
</dbReference>
<dbReference type="EMBL" id="CP031385">
    <property type="protein sequence ID" value="QPG94397.1"/>
    <property type="molecule type" value="Genomic_DNA"/>
</dbReference>
<reference evidence="6 7" key="1">
    <citation type="journal article" date="2018" name="PLoS Genet.">
        <title>Repeat elements organise 3D genome structure and mediate transcription in the filamentous fungus Epichloe festucae.</title>
        <authorList>
            <person name="Winter D.J."/>
            <person name="Ganley A.R.D."/>
            <person name="Young C.A."/>
            <person name="Liachko I."/>
            <person name="Schardl C.L."/>
            <person name="Dupont P.Y."/>
            <person name="Berry D."/>
            <person name="Ram A."/>
            <person name="Scott B."/>
            <person name="Cox M.P."/>
        </authorList>
    </citation>
    <scope>NUCLEOTIDE SEQUENCE [LARGE SCALE GENOMIC DNA]</scope>
    <source>
        <strain evidence="6 7">Fl1</strain>
    </source>
</reference>
<evidence type="ECO:0000256" key="4">
    <source>
        <dbReference type="SAM" id="MobiDB-lite"/>
    </source>
</evidence>
<protein>
    <recommendedName>
        <fullName evidence="5">CST complex subunit Stn1 N-terminal domain-containing protein</fullName>
    </recommendedName>
</protein>
<proteinExistence type="predicted"/>
<sequence length="375" mass="41511">MTDACKTEIYPRYCFHLSPTVNTWCFLPALRIHALQQHAGFEGENFFFYNNLPIKWVRIVGSVVAIDEFSGRRVFTLDDSSGRCIEAWVLLPSSAPGRPVPELQQISTGASVAVEAGKASVFRDPLSSSPYNDIDIGHVLDVKGSLSSFKGQMQIKIEKLAVVKSTAHEIVLWQKKSKFQRDILHKPWILKPGVIRRCRKEAEASGSSLERNKRHPKASTRTASGIKDSTKPLIGQTSESAQPNKKEKKPKPAEVAARLQELIRDGSAKGTNLTWCLRVTKITVHIGASDMENNGVPSSKLAFRNPLTYRAVGVAGRAAWSFLLCRSAFTPLLQSHIIGASVCSWKTWTLDLSIPARVNLMSITASTIFQTFDYS</sequence>
<evidence type="ECO:0000259" key="5">
    <source>
        <dbReference type="Pfam" id="PF10451"/>
    </source>
</evidence>
<dbReference type="OrthoDB" id="77828at2759"/>
<keyword evidence="3" id="KW-0779">Telomere</keyword>
<keyword evidence="2" id="KW-0158">Chromosome</keyword>
<dbReference type="AlphaFoldDB" id="A0A7S9PST0"/>
<dbReference type="Gene3D" id="2.40.50.140">
    <property type="entry name" value="Nucleic acid-binding proteins"/>
    <property type="match status" value="1"/>
</dbReference>
<organism evidence="6 7">
    <name type="scientific">Epichloe festucae (strain Fl1)</name>
    <dbReference type="NCBI Taxonomy" id="877507"/>
    <lineage>
        <taxon>Eukaryota</taxon>
        <taxon>Fungi</taxon>
        <taxon>Dikarya</taxon>
        <taxon>Ascomycota</taxon>
        <taxon>Pezizomycotina</taxon>
        <taxon>Sordariomycetes</taxon>
        <taxon>Hypocreomycetidae</taxon>
        <taxon>Hypocreales</taxon>
        <taxon>Clavicipitaceae</taxon>
        <taxon>Epichloe</taxon>
    </lineage>
</organism>
<feature type="domain" description="CST complex subunit Stn1 N-terminal" evidence="5">
    <location>
        <begin position="38"/>
        <end position="85"/>
    </location>
</feature>